<evidence type="ECO:0000256" key="8">
    <source>
        <dbReference type="ARBA" id="ARBA00022982"/>
    </source>
</evidence>
<dbReference type="Pfam" id="PF01292">
    <property type="entry name" value="Ni_hydr_CYTB"/>
    <property type="match status" value="1"/>
</dbReference>
<dbReference type="GO" id="GO:0009055">
    <property type="term" value="F:electron transfer activity"/>
    <property type="evidence" value="ECO:0007669"/>
    <property type="project" value="InterPro"/>
</dbReference>
<keyword evidence="4" id="KW-1003">Cell membrane</keyword>
<comment type="caution">
    <text evidence="15">The sequence shown here is derived from an EMBL/GenBank/DDBJ whole genome shotgun (WGS) entry which is preliminary data.</text>
</comment>
<proteinExistence type="inferred from homology"/>
<name>A0A3A6QVJ9_9VIBR</name>
<evidence type="ECO:0000256" key="12">
    <source>
        <dbReference type="ARBA" id="ARBA00037975"/>
    </source>
</evidence>
<dbReference type="PANTHER" id="PTHR30529:SF7">
    <property type="entry name" value="CYTOCHROME B561 BACTERIAL_NI-HYDROGENASE DOMAIN-CONTAINING PROTEIN"/>
    <property type="match status" value="1"/>
</dbReference>
<comment type="cofactor">
    <cofactor evidence="1">
        <name>heme b</name>
        <dbReference type="ChEBI" id="CHEBI:60344"/>
    </cofactor>
</comment>
<feature type="transmembrane region" description="Helical" evidence="13">
    <location>
        <begin position="139"/>
        <end position="159"/>
    </location>
</feature>
<feature type="transmembrane region" description="Helical" evidence="13">
    <location>
        <begin position="12"/>
        <end position="33"/>
    </location>
</feature>
<dbReference type="InterPro" id="IPR011577">
    <property type="entry name" value="Cyt_b561_bac/Ni-Hgenase"/>
</dbReference>
<keyword evidence="3" id="KW-0813">Transport</keyword>
<gene>
    <name evidence="15" type="ORF">DZ860_01150</name>
</gene>
<organism evidence="15 16">
    <name type="scientific">Vibrio sinensis</name>
    <dbReference type="NCBI Taxonomy" id="2302434"/>
    <lineage>
        <taxon>Bacteria</taxon>
        <taxon>Pseudomonadati</taxon>
        <taxon>Pseudomonadota</taxon>
        <taxon>Gammaproteobacteria</taxon>
        <taxon>Vibrionales</taxon>
        <taxon>Vibrionaceae</taxon>
        <taxon>Vibrio</taxon>
    </lineage>
</organism>
<accession>A0A3A6QVJ9</accession>
<keyword evidence="5" id="KW-0349">Heme</keyword>
<evidence type="ECO:0000313" key="15">
    <source>
        <dbReference type="EMBL" id="RJX75318.1"/>
    </source>
</evidence>
<evidence type="ECO:0000256" key="6">
    <source>
        <dbReference type="ARBA" id="ARBA00022692"/>
    </source>
</evidence>
<dbReference type="PANTHER" id="PTHR30529">
    <property type="entry name" value="CYTOCHROME B561"/>
    <property type="match status" value="1"/>
</dbReference>
<evidence type="ECO:0000256" key="9">
    <source>
        <dbReference type="ARBA" id="ARBA00022989"/>
    </source>
</evidence>
<keyword evidence="11 13" id="KW-0472">Membrane</keyword>
<keyword evidence="6 13" id="KW-0812">Transmembrane</keyword>
<dbReference type="GO" id="GO:0020037">
    <property type="term" value="F:heme binding"/>
    <property type="evidence" value="ECO:0007669"/>
    <property type="project" value="TreeGrafter"/>
</dbReference>
<protein>
    <submittedName>
        <fullName evidence="15">Cytochrome b</fullName>
    </submittedName>
</protein>
<evidence type="ECO:0000259" key="14">
    <source>
        <dbReference type="Pfam" id="PF01292"/>
    </source>
</evidence>
<feature type="domain" description="Cytochrome b561 bacterial/Ni-hydrogenase" evidence="14">
    <location>
        <begin position="9"/>
        <end position="175"/>
    </location>
</feature>
<keyword evidence="7" id="KW-0479">Metal-binding</keyword>
<keyword evidence="9 13" id="KW-1133">Transmembrane helix</keyword>
<dbReference type="InterPro" id="IPR052168">
    <property type="entry name" value="Cytochrome_b561_oxidase"/>
</dbReference>
<dbReference type="Gene3D" id="1.20.950.20">
    <property type="entry name" value="Transmembrane di-heme cytochromes, Chain C"/>
    <property type="match status" value="1"/>
</dbReference>
<comment type="similarity">
    <text evidence="12">Belongs to the cytochrome b561 family.</text>
</comment>
<dbReference type="SUPFAM" id="SSF81342">
    <property type="entry name" value="Transmembrane di-heme cytochromes"/>
    <property type="match status" value="1"/>
</dbReference>
<reference evidence="15 16" key="1">
    <citation type="submission" date="2018-08" db="EMBL/GenBank/DDBJ databases">
        <title>Vibrio isolated from the Eastern China Marginal Seas.</title>
        <authorList>
            <person name="Li Y."/>
        </authorList>
    </citation>
    <scope>NUCLEOTIDE SEQUENCE [LARGE SCALE GENOMIC DNA]</scope>
    <source>
        <strain evidence="15 16">BEI233</strain>
    </source>
</reference>
<dbReference type="EMBL" id="QVMU01000001">
    <property type="protein sequence ID" value="RJX75318.1"/>
    <property type="molecule type" value="Genomic_DNA"/>
</dbReference>
<evidence type="ECO:0000256" key="7">
    <source>
        <dbReference type="ARBA" id="ARBA00022723"/>
    </source>
</evidence>
<evidence type="ECO:0000256" key="11">
    <source>
        <dbReference type="ARBA" id="ARBA00023136"/>
    </source>
</evidence>
<feature type="transmembrane region" description="Helical" evidence="13">
    <location>
        <begin position="45"/>
        <end position="65"/>
    </location>
</feature>
<dbReference type="GO" id="GO:0005886">
    <property type="term" value="C:plasma membrane"/>
    <property type="evidence" value="ECO:0007669"/>
    <property type="project" value="UniProtKB-SubCell"/>
</dbReference>
<evidence type="ECO:0000256" key="4">
    <source>
        <dbReference type="ARBA" id="ARBA00022475"/>
    </source>
</evidence>
<dbReference type="GO" id="GO:0022904">
    <property type="term" value="P:respiratory electron transport chain"/>
    <property type="evidence" value="ECO:0007669"/>
    <property type="project" value="InterPro"/>
</dbReference>
<dbReference type="InterPro" id="IPR016174">
    <property type="entry name" value="Di-haem_cyt_TM"/>
</dbReference>
<keyword evidence="8" id="KW-0249">Electron transport</keyword>
<feature type="transmembrane region" description="Helical" evidence="13">
    <location>
        <begin position="92"/>
        <end position="110"/>
    </location>
</feature>
<sequence length="176" mass="19396">MLNPLPLSRSTIFWHWLTALSFIAIFALGYYLVDLPRSPEKGELIGIHKSFGALFLLLAIARIIWRLKEGAISPASETPAWQEKAAKSVHGLLMLATLVMPISGIAMSIGGGRSIDIFGWTLISAGEKVEWLQQVGGNIHGFFVNIIIAVFALHILGAIKHHVLDKDQTLNRMFGR</sequence>
<keyword evidence="16" id="KW-1185">Reference proteome</keyword>
<dbReference type="OrthoDB" id="9793784at2"/>
<evidence type="ECO:0000256" key="13">
    <source>
        <dbReference type="SAM" id="Phobius"/>
    </source>
</evidence>
<evidence type="ECO:0000256" key="5">
    <source>
        <dbReference type="ARBA" id="ARBA00022617"/>
    </source>
</evidence>
<evidence type="ECO:0000313" key="16">
    <source>
        <dbReference type="Proteomes" id="UP000273252"/>
    </source>
</evidence>
<evidence type="ECO:0000256" key="2">
    <source>
        <dbReference type="ARBA" id="ARBA00004651"/>
    </source>
</evidence>
<dbReference type="RefSeq" id="WP_120029074.1">
    <property type="nucleotide sequence ID" value="NZ_QVMU01000001.1"/>
</dbReference>
<dbReference type="Proteomes" id="UP000273252">
    <property type="component" value="Unassembled WGS sequence"/>
</dbReference>
<evidence type="ECO:0000256" key="1">
    <source>
        <dbReference type="ARBA" id="ARBA00001970"/>
    </source>
</evidence>
<dbReference type="AlphaFoldDB" id="A0A3A6QVJ9"/>
<keyword evidence="10" id="KW-0408">Iron</keyword>
<dbReference type="GO" id="GO:0046872">
    <property type="term" value="F:metal ion binding"/>
    <property type="evidence" value="ECO:0007669"/>
    <property type="project" value="UniProtKB-KW"/>
</dbReference>
<comment type="subcellular location">
    <subcellularLocation>
        <location evidence="2">Cell membrane</location>
        <topology evidence="2">Multi-pass membrane protein</topology>
    </subcellularLocation>
</comment>
<evidence type="ECO:0000256" key="10">
    <source>
        <dbReference type="ARBA" id="ARBA00023004"/>
    </source>
</evidence>
<evidence type="ECO:0000256" key="3">
    <source>
        <dbReference type="ARBA" id="ARBA00022448"/>
    </source>
</evidence>